<comment type="caution">
    <text evidence="2">The sequence shown here is derived from an EMBL/GenBank/DDBJ whole genome shotgun (WGS) entry which is preliminary data.</text>
</comment>
<accession>A0A4S8F611</accession>
<keyword evidence="1" id="KW-0732">Signal</keyword>
<keyword evidence="3" id="KW-1185">Reference proteome</keyword>
<feature type="chain" id="PRO_5020507000" evidence="1">
    <location>
        <begin position="28"/>
        <end position="388"/>
    </location>
</feature>
<evidence type="ECO:0000313" key="3">
    <source>
        <dbReference type="Proteomes" id="UP000308917"/>
    </source>
</evidence>
<dbReference type="InterPro" id="IPR011048">
    <property type="entry name" value="Haem_d1_sf"/>
</dbReference>
<proteinExistence type="predicted"/>
<dbReference type="Proteomes" id="UP000308917">
    <property type="component" value="Unassembled WGS sequence"/>
</dbReference>
<evidence type="ECO:0000256" key="1">
    <source>
        <dbReference type="SAM" id="SignalP"/>
    </source>
</evidence>
<dbReference type="InterPro" id="IPR051200">
    <property type="entry name" value="Host-pathogen_enzymatic-act"/>
</dbReference>
<dbReference type="RefSeq" id="WP_136573068.1">
    <property type="nucleotide sequence ID" value="NZ_STFG01000005.1"/>
</dbReference>
<dbReference type="InterPro" id="IPR015943">
    <property type="entry name" value="WD40/YVTN_repeat-like_dom_sf"/>
</dbReference>
<dbReference type="OrthoDB" id="7258407at2"/>
<reference evidence="2 3" key="1">
    <citation type="journal article" date="2015" name="Antonie Van Leeuwenhoek">
        <title>Lampropedia puyangensis sp. nov., isolated from symptomatic bark of Populus ? euramericana canker and emended description of Lampropedia hyalina (Ehrenberg 1832) Lee et al. 2004.</title>
        <authorList>
            <person name="Li Y."/>
            <person name="Wang T."/>
            <person name="Piao C.G."/>
            <person name="Wang L.F."/>
            <person name="Tian G.Z."/>
            <person name="Zhu T.H."/>
            <person name="Guo M.W."/>
        </authorList>
    </citation>
    <scope>NUCLEOTIDE SEQUENCE [LARGE SCALE GENOMIC DNA]</scope>
    <source>
        <strain evidence="2 3">2-bin</strain>
    </source>
</reference>
<dbReference type="PROSITE" id="PS51257">
    <property type="entry name" value="PROKAR_LIPOPROTEIN"/>
    <property type="match status" value="1"/>
</dbReference>
<evidence type="ECO:0000313" key="2">
    <source>
        <dbReference type="EMBL" id="THU02868.1"/>
    </source>
</evidence>
<dbReference type="Gene3D" id="2.130.10.10">
    <property type="entry name" value="YVTN repeat-like/Quinoprotein amine dehydrogenase"/>
    <property type="match status" value="1"/>
</dbReference>
<dbReference type="EMBL" id="STFG01000005">
    <property type="protein sequence ID" value="THU02868.1"/>
    <property type="molecule type" value="Genomic_DNA"/>
</dbReference>
<protein>
    <submittedName>
        <fullName evidence="2">YncE family protein</fullName>
    </submittedName>
</protein>
<gene>
    <name evidence="2" type="ORF">E9531_07170</name>
</gene>
<sequence>MKRIQPYWGAMALSIAALATLAGCANSDTLQSGTASAIYQPVNAESVQRKAIAKGLYELVYSPKYQAVFVTSSGGWGEQADTPKVLRLNPHTLAIEAEIPLQRKAFGLAIDEAAGRLYVGNTVDTSLTVVDIQSQRELAVIQLEEKTTGADGKARYARDLRQLVVDPAKQRVYIAAHGFDAGSVLYAINTQTLKVEKKIEGLGQAKAPGILLDAAGERLFVSNLLGEVLTINTRTLTIDKRVKTDLEQPMNMVLDVATNRLFVTDQGSETLNNYLAKVVPEFKANGLGHRVVVLDADSGKALASIPTDAEPLQLWLDSARQRLYVTNRGAGTITVFDSNSYTKLDTIAVPTHPNTLAQDAQENVLFVSIKNGEKDPKDTKESVARIAW</sequence>
<dbReference type="SUPFAM" id="SSF51004">
    <property type="entry name" value="C-terminal (heme d1) domain of cytochrome cd1-nitrite reductase"/>
    <property type="match status" value="1"/>
</dbReference>
<name>A0A4S8F611_9BURK</name>
<dbReference type="AlphaFoldDB" id="A0A4S8F611"/>
<dbReference type="PANTHER" id="PTHR47197:SF3">
    <property type="entry name" value="DIHYDRO-HEME D1 DEHYDROGENASE"/>
    <property type="match status" value="1"/>
</dbReference>
<organism evidence="2 3">
    <name type="scientific">Lampropedia puyangensis</name>
    <dbReference type="NCBI Taxonomy" id="1330072"/>
    <lineage>
        <taxon>Bacteria</taxon>
        <taxon>Pseudomonadati</taxon>
        <taxon>Pseudomonadota</taxon>
        <taxon>Betaproteobacteria</taxon>
        <taxon>Burkholderiales</taxon>
        <taxon>Comamonadaceae</taxon>
        <taxon>Lampropedia</taxon>
    </lineage>
</organism>
<dbReference type="PANTHER" id="PTHR47197">
    <property type="entry name" value="PROTEIN NIRF"/>
    <property type="match status" value="1"/>
</dbReference>
<feature type="signal peptide" evidence="1">
    <location>
        <begin position="1"/>
        <end position="27"/>
    </location>
</feature>